<sequence>MSRLTGGETSLADQGMYVGGAWADHTGIFRSVYFAGKQRGTQKHCVRRGNCPMALRLPGRQECAP</sequence>
<evidence type="ECO:0000313" key="1">
    <source>
        <dbReference type="EMBL" id="ABV12723.1"/>
    </source>
</evidence>
<name>A8AGV9_CITK8</name>
<reference evidence="1 2" key="1">
    <citation type="submission" date="2007-08" db="EMBL/GenBank/DDBJ databases">
        <authorList>
            <consortium name="The Citrobacter koseri Genome Sequencing Project"/>
            <person name="McClelland M."/>
            <person name="Sanderson E.K."/>
            <person name="Porwollik S."/>
            <person name="Spieth J."/>
            <person name="Clifton W.S."/>
            <person name="Latreille P."/>
            <person name="Courtney L."/>
            <person name="Wang C."/>
            <person name="Pepin K."/>
            <person name="Bhonagiri V."/>
            <person name="Nash W."/>
            <person name="Johnson M."/>
            <person name="Thiruvilangam P."/>
            <person name="Wilson R."/>
        </authorList>
    </citation>
    <scope>NUCLEOTIDE SEQUENCE [LARGE SCALE GENOMIC DNA]</scope>
    <source>
        <strain evidence="2">ATCC BAA-895 / CDC 4225-83 / SGSC4696</strain>
    </source>
</reference>
<dbReference type="HOGENOM" id="CLU_2841869_0_0_6"/>
<accession>A8AGV9</accession>
<evidence type="ECO:0000313" key="2">
    <source>
        <dbReference type="Proteomes" id="UP000008148"/>
    </source>
</evidence>
<dbReference type="Proteomes" id="UP000008148">
    <property type="component" value="Chromosome"/>
</dbReference>
<dbReference type="KEGG" id="cko:CKO_01591"/>
<protein>
    <submittedName>
        <fullName evidence="1">Uncharacterized protein</fullName>
    </submittedName>
</protein>
<gene>
    <name evidence="1" type="ordered locus">CKO_01591</name>
</gene>
<dbReference type="AlphaFoldDB" id="A8AGV9"/>
<proteinExistence type="predicted"/>
<keyword evidence="2" id="KW-1185">Reference proteome</keyword>
<dbReference type="EMBL" id="CP000822">
    <property type="protein sequence ID" value="ABV12723.1"/>
    <property type="molecule type" value="Genomic_DNA"/>
</dbReference>
<organism evidence="1 2">
    <name type="scientific">Citrobacter koseri (strain ATCC BAA-895 / CDC 4225-83 / SGSC4696)</name>
    <dbReference type="NCBI Taxonomy" id="290338"/>
    <lineage>
        <taxon>Bacteria</taxon>
        <taxon>Pseudomonadati</taxon>
        <taxon>Pseudomonadota</taxon>
        <taxon>Gammaproteobacteria</taxon>
        <taxon>Enterobacterales</taxon>
        <taxon>Enterobacteriaceae</taxon>
        <taxon>Citrobacter</taxon>
    </lineage>
</organism>